<evidence type="ECO:0000313" key="2">
    <source>
        <dbReference type="EMBL" id="QGT51323.1"/>
    </source>
</evidence>
<proteinExistence type="predicted"/>
<name>A0A650ENS9_9SPIO</name>
<feature type="region of interest" description="Disordered" evidence="1">
    <location>
        <begin position="1"/>
        <end position="76"/>
    </location>
</feature>
<gene>
    <name evidence="2" type="ORF">Unknown280_0150</name>
</gene>
<accession>A0A650ENS9</accession>
<dbReference type="EMBL" id="MN577574">
    <property type="protein sequence ID" value="QGT51323.1"/>
    <property type="molecule type" value="Genomic_DNA"/>
</dbReference>
<dbReference type="AlphaFoldDB" id="A0A650ENS9"/>
<evidence type="ECO:0000256" key="1">
    <source>
        <dbReference type="SAM" id="MobiDB-lite"/>
    </source>
</evidence>
<reference evidence="2" key="1">
    <citation type="journal article" date="2020" name="J. ISSAAS">
        <title>Lactobacilli and other gastrointestinal microbiota of Peromyscus leucopus, reservoir host for agents of Lyme disease and other zoonoses in North America.</title>
        <authorList>
            <person name="Milovic A."/>
            <person name="Bassam K."/>
            <person name="Shao H."/>
            <person name="Chatzistamou I."/>
            <person name="Tufts D.M."/>
            <person name="Diuk-Wasser M."/>
            <person name="Barbour A.G."/>
        </authorList>
    </citation>
    <scope>NUCLEOTIDE SEQUENCE</scope>
    <source>
        <strain evidence="2">LL50</strain>
    </source>
</reference>
<feature type="compositionally biased region" description="Basic and acidic residues" evidence="1">
    <location>
        <begin position="1"/>
        <end position="31"/>
    </location>
</feature>
<protein>
    <submittedName>
        <fullName evidence="2">Uncharacterized protein</fullName>
    </submittedName>
</protein>
<organism evidence="2">
    <name type="scientific">uncultured Spirochaetaceae bacterium</name>
    <dbReference type="NCBI Taxonomy" id="201186"/>
    <lineage>
        <taxon>Bacteria</taxon>
        <taxon>Pseudomonadati</taxon>
        <taxon>Spirochaetota</taxon>
        <taxon>Spirochaetia</taxon>
        <taxon>Spirochaetales</taxon>
        <taxon>Spirochaetaceae</taxon>
        <taxon>environmental samples</taxon>
    </lineage>
</organism>
<sequence length="124" mass="14119">MSKKTEKENRPVDEQEKKDAVQDTETQKPDDDSQETGNPSPDEKDGMETATTQNPPSDENDGDNAASQNPSCKKKKLVVRHKSILPNYYRAGLRFTKEFAEYEVPCDKVDTIKNDVWLEVKETK</sequence>